<evidence type="ECO:0008006" key="18">
    <source>
        <dbReference type="Google" id="ProtNLM"/>
    </source>
</evidence>
<dbReference type="InterPro" id="IPR001611">
    <property type="entry name" value="Leu-rich_rpt"/>
</dbReference>
<dbReference type="InterPro" id="IPR003591">
    <property type="entry name" value="Leu-rich_rpt_typical-subtyp"/>
</dbReference>
<feature type="domain" description="Leucine-rich repeat-containing N-terminal plant-type" evidence="14">
    <location>
        <begin position="41"/>
        <end position="78"/>
    </location>
</feature>
<name>A0AA36EGR3_LACSI</name>
<dbReference type="PANTHER" id="PTHR48063">
    <property type="entry name" value="LRR RECEPTOR-LIKE KINASE"/>
    <property type="match status" value="1"/>
</dbReference>
<evidence type="ECO:0000259" key="15">
    <source>
        <dbReference type="Pfam" id="PF23598"/>
    </source>
</evidence>
<gene>
    <name evidence="16" type="ORF">LSALG_LOCUS34736</name>
</gene>
<dbReference type="EMBL" id="OX465084">
    <property type="protein sequence ID" value="CAI9295813.1"/>
    <property type="molecule type" value="Genomic_DNA"/>
</dbReference>
<evidence type="ECO:0000256" key="8">
    <source>
        <dbReference type="ARBA" id="ARBA00022989"/>
    </source>
</evidence>
<evidence type="ECO:0000256" key="1">
    <source>
        <dbReference type="ARBA" id="ARBA00004251"/>
    </source>
</evidence>
<evidence type="ECO:0000259" key="14">
    <source>
        <dbReference type="Pfam" id="PF08263"/>
    </source>
</evidence>
<dbReference type="Proteomes" id="UP001177003">
    <property type="component" value="Chromosome 8"/>
</dbReference>
<protein>
    <recommendedName>
        <fullName evidence="18">Leucine-rich repeat-containing N-terminal plant-type domain-containing protein</fullName>
    </recommendedName>
</protein>
<evidence type="ECO:0000256" key="11">
    <source>
        <dbReference type="SAM" id="MobiDB-lite"/>
    </source>
</evidence>
<keyword evidence="4" id="KW-0433">Leucine-rich repeat</keyword>
<feature type="chain" id="PRO_5041385033" description="Leucine-rich repeat-containing N-terminal plant-type domain-containing protein" evidence="13">
    <location>
        <begin position="31"/>
        <end position="1113"/>
    </location>
</feature>
<dbReference type="Pfam" id="PF08263">
    <property type="entry name" value="LRRNT_2"/>
    <property type="match status" value="1"/>
</dbReference>
<evidence type="ECO:0000256" key="3">
    <source>
        <dbReference type="ARBA" id="ARBA00022475"/>
    </source>
</evidence>
<dbReference type="SUPFAM" id="SSF52047">
    <property type="entry name" value="RNI-like"/>
    <property type="match status" value="2"/>
</dbReference>
<dbReference type="InterPro" id="IPR013210">
    <property type="entry name" value="LRR_N_plant-typ"/>
</dbReference>
<dbReference type="InterPro" id="IPR032675">
    <property type="entry name" value="LRR_dom_sf"/>
</dbReference>
<evidence type="ECO:0000256" key="6">
    <source>
        <dbReference type="ARBA" id="ARBA00022729"/>
    </source>
</evidence>
<evidence type="ECO:0000256" key="10">
    <source>
        <dbReference type="ARBA" id="ARBA00023180"/>
    </source>
</evidence>
<evidence type="ECO:0000256" key="12">
    <source>
        <dbReference type="SAM" id="Phobius"/>
    </source>
</evidence>
<dbReference type="GO" id="GO:0006952">
    <property type="term" value="P:defense response"/>
    <property type="evidence" value="ECO:0007669"/>
    <property type="project" value="UniProtKB-ARBA"/>
</dbReference>
<reference evidence="16" key="1">
    <citation type="submission" date="2023-04" db="EMBL/GenBank/DDBJ databases">
        <authorList>
            <person name="Vijverberg K."/>
            <person name="Xiong W."/>
            <person name="Schranz E."/>
        </authorList>
    </citation>
    <scope>NUCLEOTIDE SEQUENCE</scope>
</reference>
<feature type="compositionally biased region" description="Polar residues" evidence="11">
    <location>
        <begin position="1097"/>
        <end position="1113"/>
    </location>
</feature>
<evidence type="ECO:0000256" key="2">
    <source>
        <dbReference type="ARBA" id="ARBA00009592"/>
    </source>
</evidence>
<feature type="domain" description="Disease resistance R13L4/SHOC-2-like LRR" evidence="15">
    <location>
        <begin position="414"/>
        <end position="588"/>
    </location>
</feature>
<feature type="signal peptide" evidence="13">
    <location>
        <begin position="1"/>
        <end position="30"/>
    </location>
</feature>
<keyword evidence="6 13" id="KW-0732">Signal</keyword>
<evidence type="ECO:0000256" key="9">
    <source>
        <dbReference type="ARBA" id="ARBA00023136"/>
    </source>
</evidence>
<keyword evidence="10" id="KW-0325">Glycoprotein</keyword>
<dbReference type="PANTHER" id="PTHR48063:SF98">
    <property type="entry name" value="LRR RECEPTOR-LIKE SERINE_THREONINE-PROTEIN KINASE FLS2"/>
    <property type="match status" value="1"/>
</dbReference>
<evidence type="ECO:0000256" key="5">
    <source>
        <dbReference type="ARBA" id="ARBA00022692"/>
    </source>
</evidence>
<dbReference type="GO" id="GO:0051707">
    <property type="term" value="P:response to other organism"/>
    <property type="evidence" value="ECO:0007669"/>
    <property type="project" value="UniProtKB-ARBA"/>
</dbReference>
<keyword evidence="7" id="KW-0677">Repeat</keyword>
<proteinExistence type="inferred from homology"/>
<accession>A0AA36EGR3</accession>
<keyword evidence="17" id="KW-1185">Reference proteome</keyword>
<keyword evidence="9 12" id="KW-0472">Membrane</keyword>
<dbReference type="InterPro" id="IPR046956">
    <property type="entry name" value="RLP23-like"/>
</dbReference>
<sequence length="1113" mass="123296">MKTLTRIAVSSSSICLWLLFASSLYTSCFCNQNSHQVQCLATERSVLIQFKNNLVDRANRLSSWSGDDCCSWSGVVCDNSTHHVQELRLRGPDDGIHGHCHGTYDTDEELEEAKKQMLGGIISNSLIELEQLRYLDLSCNDFGITQIPAVVGSLQNLRYLNISRSQFAGDIPHQLGNLSDLLVLDLHDDPALGNLQSESLKWIENLKRLQYLDMSGINLAEASDHWLQAINTPSLKEVHFSSCGLTQIPSEPTRVSFTSINVLDLSYNIFNGLLPGWVFSLHDLVSLDLTNGFIGGLNPGTRSGFDSMPSLTSLRVSGNTFVNSSSILNSLYSLSNLRILDVSNCNITDPILGNLQNLSFVVHLDLSNNQIVEVIPKSLSNLCNLTTLDLQSNNYSGDVTELLERFCECESPKLELLALRGNYVTGQLPEKLGRLKNLGSIDIAYNKLTGILPRSLGSLSLLKTLQLNINQLEGSIPDSIGDLSSLNFLDLSFNKLNGSLPESIGKLGKLSFLTLHHNSLTGVVTEDHFANLTALKTLWVGDNKLVFDLINDWIPPFQLEVLRIGSCDIGPLFPSWVQSQTNLEGLDLANANISDTIPKWIWSTFSFVTYFNISHNNIMGKLGDVSFLAPGAVLDLGSNNFYGGLPRNFNKPDLDFLDLSYNNLSGSLDQFLCDGIQESRQLRVLNLANNNMSGRIPDCWMNWESLVILNVEENKLSGKIPSSLGNISSLESLDMRNNNLSGDLPMSLLNSKSLLIVELAENELTGRIPSSIGRNDTCLKILSLRSNKLEGEIPDELCHITSIQILDLADNNLSGYLPKCFTNFSVISGKETSTPIVLYDALFQNQVLGSALLVTKGRVSLYNTILYLVTTLDLSGNKFSGSIPDELMALSGLRYLNLSQNQLTGRIPNTISEMRQLESLDLSVNNLDGRIPLSLSGLSAINSLNVSYNNLTGRIPTSTQLQSFNESSFVGNALCGAPLAACQPDRDDNNRSNDNDDESDSDGIDWILVIFTIVGLIVGFWIMIGPLLVSKRWREAYYHFLDKMRIKLRDFILLVFPCLKMREPFHETRSSIDQDQRFDLSQYIFDERDGFKHHTSSYEASSSTQPPHQPDSL</sequence>
<comment type="subcellular location">
    <subcellularLocation>
        <location evidence="1">Cell membrane</location>
        <topology evidence="1">Single-pass type I membrane protein</topology>
    </subcellularLocation>
</comment>
<dbReference type="FunFam" id="3.80.10.10:FF:000095">
    <property type="entry name" value="LRR receptor-like serine/threonine-protein kinase GSO1"/>
    <property type="match status" value="2"/>
</dbReference>
<feature type="region of interest" description="Disordered" evidence="11">
    <location>
        <begin position="1094"/>
        <end position="1113"/>
    </location>
</feature>
<evidence type="ECO:0000313" key="16">
    <source>
        <dbReference type="EMBL" id="CAI9295813.1"/>
    </source>
</evidence>
<keyword evidence="3" id="KW-1003">Cell membrane</keyword>
<keyword evidence="8 12" id="KW-1133">Transmembrane helix</keyword>
<dbReference type="SUPFAM" id="SSF52058">
    <property type="entry name" value="L domain-like"/>
    <property type="match status" value="1"/>
</dbReference>
<evidence type="ECO:0000256" key="4">
    <source>
        <dbReference type="ARBA" id="ARBA00022614"/>
    </source>
</evidence>
<feature type="transmembrane region" description="Helical" evidence="12">
    <location>
        <begin position="1006"/>
        <end position="1029"/>
    </location>
</feature>
<dbReference type="InterPro" id="IPR055414">
    <property type="entry name" value="LRR_R13L4/SHOC2-like"/>
</dbReference>
<dbReference type="Gene3D" id="3.80.10.10">
    <property type="entry name" value="Ribonuclease Inhibitor"/>
    <property type="match status" value="5"/>
</dbReference>
<organism evidence="16 17">
    <name type="scientific">Lactuca saligna</name>
    <name type="common">Willowleaf lettuce</name>
    <dbReference type="NCBI Taxonomy" id="75948"/>
    <lineage>
        <taxon>Eukaryota</taxon>
        <taxon>Viridiplantae</taxon>
        <taxon>Streptophyta</taxon>
        <taxon>Embryophyta</taxon>
        <taxon>Tracheophyta</taxon>
        <taxon>Spermatophyta</taxon>
        <taxon>Magnoliopsida</taxon>
        <taxon>eudicotyledons</taxon>
        <taxon>Gunneridae</taxon>
        <taxon>Pentapetalae</taxon>
        <taxon>asterids</taxon>
        <taxon>campanulids</taxon>
        <taxon>Asterales</taxon>
        <taxon>Asteraceae</taxon>
        <taxon>Cichorioideae</taxon>
        <taxon>Cichorieae</taxon>
        <taxon>Lactucinae</taxon>
        <taxon>Lactuca</taxon>
    </lineage>
</organism>
<evidence type="ECO:0000256" key="13">
    <source>
        <dbReference type="SAM" id="SignalP"/>
    </source>
</evidence>
<dbReference type="FunFam" id="3.80.10.10:FF:000111">
    <property type="entry name" value="LRR receptor-like serine/threonine-protein kinase ERECTA"/>
    <property type="match status" value="1"/>
</dbReference>
<dbReference type="Pfam" id="PF23598">
    <property type="entry name" value="LRR_14"/>
    <property type="match status" value="1"/>
</dbReference>
<evidence type="ECO:0000256" key="7">
    <source>
        <dbReference type="ARBA" id="ARBA00022737"/>
    </source>
</evidence>
<dbReference type="Pfam" id="PF13855">
    <property type="entry name" value="LRR_8"/>
    <property type="match status" value="3"/>
</dbReference>
<dbReference type="GO" id="GO:0005886">
    <property type="term" value="C:plasma membrane"/>
    <property type="evidence" value="ECO:0007669"/>
    <property type="project" value="UniProtKB-SubCell"/>
</dbReference>
<dbReference type="SMART" id="SM00369">
    <property type="entry name" value="LRR_TYP"/>
    <property type="match status" value="9"/>
</dbReference>
<comment type="similarity">
    <text evidence="2">Belongs to the RLP family.</text>
</comment>
<keyword evidence="5 12" id="KW-0812">Transmembrane</keyword>
<dbReference type="AlphaFoldDB" id="A0AA36EGR3"/>
<evidence type="ECO:0000313" key="17">
    <source>
        <dbReference type="Proteomes" id="UP001177003"/>
    </source>
</evidence>
<dbReference type="Pfam" id="PF00560">
    <property type="entry name" value="LRR_1"/>
    <property type="match status" value="3"/>
</dbReference>